<dbReference type="EMBL" id="JWSZ01000010">
    <property type="protein sequence ID" value="KIC57996.1"/>
    <property type="molecule type" value="Genomic_DNA"/>
</dbReference>
<dbReference type="Proteomes" id="UP000031202">
    <property type="component" value="Unassembled WGS sequence"/>
</dbReference>
<dbReference type="Pfam" id="PF13845">
    <property type="entry name" value="Septum_form"/>
    <property type="match status" value="1"/>
</dbReference>
<gene>
    <name evidence="2" type="ORF">RM52_07945</name>
</gene>
<dbReference type="InterPro" id="IPR026004">
    <property type="entry name" value="Septum_form"/>
</dbReference>
<protein>
    <recommendedName>
        <fullName evidence="1">Septum formation-related domain-containing protein</fullName>
    </recommendedName>
</protein>
<evidence type="ECO:0000259" key="1">
    <source>
        <dbReference type="Pfam" id="PF13845"/>
    </source>
</evidence>
<sequence length="166" mass="17482">MRLHRIIPAAALVSSVILLGGCSTITNLIGGDQAVRDADTGQVTESGKADAFTIKVGDCFNDQSGEQISDVPAVPCTDPHDNEVYYDLTMPAGDYPGDSAVTDAAEKGCGDAFSTFVGVPYEESTLEFSYLFPTKDSWEGADDRLISCIVYDRSGKVTGSLAGAAR</sequence>
<dbReference type="PROSITE" id="PS51257">
    <property type="entry name" value="PROKAR_LIPOPROTEIN"/>
    <property type="match status" value="1"/>
</dbReference>
<reference evidence="2 3" key="1">
    <citation type="submission" date="2014-12" db="EMBL/GenBank/DDBJ databases">
        <title>Genome sequencing of Microbacterium hominis TPW29.</title>
        <authorList>
            <person name="Tan P.W."/>
            <person name="Chan K.-G."/>
        </authorList>
    </citation>
    <scope>NUCLEOTIDE SEQUENCE [LARGE SCALE GENOMIC DNA]</scope>
    <source>
        <strain evidence="2 3">TPW29</strain>
    </source>
</reference>
<comment type="caution">
    <text evidence="2">The sequence shown here is derived from an EMBL/GenBank/DDBJ whole genome shotgun (WGS) entry which is preliminary data.</text>
</comment>
<organism evidence="2 3">
    <name type="scientific">Microbacterium hominis</name>
    <dbReference type="NCBI Taxonomy" id="162426"/>
    <lineage>
        <taxon>Bacteria</taxon>
        <taxon>Bacillati</taxon>
        <taxon>Actinomycetota</taxon>
        <taxon>Actinomycetes</taxon>
        <taxon>Micrococcales</taxon>
        <taxon>Microbacteriaceae</taxon>
        <taxon>Microbacterium</taxon>
    </lineage>
</organism>
<feature type="domain" description="Septum formation-related" evidence="1">
    <location>
        <begin position="57"/>
        <end position="150"/>
    </location>
</feature>
<accession>A0A0B4CUF2</accession>
<evidence type="ECO:0000313" key="2">
    <source>
        <dbReference type="EMBL" id="KIC57996.1"/>
    </source>
</evidence>
<dbReference type="RefSeq" id="WP_036319444.1">
    <property type="nucleotide sequence ID" value="NZ_JWSZ01000010.1"/>
</dbReference>
<proteinExistence type="predicted"/>
<name>A0A0B4CUF2_9MICO</name>
<evidence type="ECO:0000313" key="3">
    <source>
        <dbReference type="Proteomes" id="UP000031202"/>
    </source>
</evidence>
<dbReference type="AlphaFoldDB" id="A0A0B4CUF2"/>